<dbReference type="Proteomes" id="UP001595886">
    <property type="component" value="Unassembled WGS sequence"/>
</dbReference>
<dbReference type="RefSeq" id="WP_380020327.1">
    <property type="nucleotide sequence ID" value="NZ_JBHSHD010000007.1"/>
</dbReference>
<dbReference type="EMBL" id="JBHSHD010000007">
    <property type="protein sequence ID" value="MFC4820471.1"/>
    <property type="molecule type" value="Genomic_DNA"/>
</dbReference>
<keyword evidence="1" id="KW-0732">Signal</keyword>
<evidence type="ECO:0000313" key="2">
    <source>
        <dbReference type="EMBL" id="MFC4820471.1"/>
    </source>
</evidence>
<sequence>MRQWVLCVVAAASFAASASTARPPWQVWTDLADLPRLGGDYGSYLASSYCLDGCRYDRTSLDPGRGGQRFVRIESTAEGEQGVILDQPGAGAVTRLWMTTGDGVSQPLPSDVRLRIYLDGEAVPALDQPLDAFFREAPPSRDAAALAADRLLASGGNVSYRPFAYRHGIKIALLNGAGRRLWYQINYVQTPEDASSSGAPEDADTSTLMRRLVEASNADRALAARLPFGRGRHDAAALPGATSDELTADAPLVLLRRAGPGTLVSTRIQLDRERWDDVQLSIAFDGESTVDLPVAEFFAADAADRLRPLGLLAGVDALGAFYARFPMPYRRDVEVSVRLRDGADARPVAIRHVFDVDPAPPPPDAGVLHTQVHAACPTTPQIDGDQVLLRHEGRGRLFGLVAWMSGDGVHEGGYYLEGDERIYVDGAVQPSWYGTGVEDLFNGGFYFDRGAYVGPLAGAPLRRSGGIDDATSMYRWFLADAPRWRRSVVYKLENGAWGDEPLCLRTVAFYYASPEPAQEIVAALQLGDAAAEAAAGYARGSDARCAVQDALFGDEPPTSRSALVCRATTPSRFTLSSPRHGTAFRLRRTFDAGVEGQAAEILVNGVRVGAWPDTQANPARRWSQADVDFALPLPADVLSFEIRPLPGRRVTESRYELFGAVEAGSGGG</sequence>
<protein>
    <submittedName>
        <fullName evidence="2">DUF2961 domain-containing protein</fullName>
    </submittedName>
</protein>
<feature type="chain" id="PRO_5045259629" evidence="1">
    <location>
        <begin position="22"/>
        <end position="668"/>
    </location>
</feature>
<evidence type="ECO:0000313" key="3">
    <source>
        <dbReference type="Proteomes" id="UP001595886"/>
    </source>
</evidence>
<name>A0ABV9QUI0_9GAMM</name>
<reference evidence="3" key="1">
    <citation type="journal article" date="2019" name="Int. J. Syst. Evol. Microbiol.">
        <title>The Global Catalogue of Microorganisms (GCM) 10K type strain sequencing project: providing services to taxonomists for standard genome sequencing and annotation.</title>
        <authorList>
            <consortium name="The Broad Institute Genomics Platform"/>
            <consortium name="The Broad Institute Genome Sequencing Center for Infectious Disease"/>
            <person name="Wu L."/>
            <person name="Ma J."/>
        </authorList>
    </citation>
    <scope>NUCLEOTIDE SEQUENCE [LARGE SCALE GENOMIC DNA]</scope>
    <source>
        <strain evidence="3">CCUG 30340</strain>
    </source>
</reference>
<accession>A0ABV9QUI0</accession>
<comment type="caution">
    <text evidence="2">The sequence shown here is derived from an EMBL/GenBank/DDBJ whole genome shotgun (WGS) entry which is preliminary data.</text>
</comment>
<dbReference type="Gene3D" id="2.60.120.1390">
    <property type="match status" value="3"/>
</dbReference>
<keyword evidence="3" id="KW-1185">Reference proteome</keyword>
<organism evidence="2 3">
    <name type="scientific">Dokdonella ginsengisoli</name>
    <dbReference type="NCBI Taxonomy" id="363846"/>
    <lineage>
        <taxon>Bacteria</taxon>
        <taxon>Pseudomonadati</taxon>
        <taxon>Pseudomonadota</taxon>
        <taxon>Gammaproteobacteria</taxon>
        <taxon>Lysobacterales</taxon>
        <taxon>Rhodanobacteraceae</taxon>
        <taxon>Dokdonella</taxon>
    </lineage>
</organism>
<dbReference type="Pfam" id="PF11175">
    <property type="entry name" value="DUF2961"/>
    <property type="match status" value="1"/>
</dbReference>
<evidence type="ECO:0000256" key="1">
    <source>
        <dbReference type="SAM" id="SignalP"/>
    </source>
</evidence>
<gene>
    <name evidence="2" type="ORF">ACFO6Q_09045</name>
</gene>
<proteinExistence type="predicted"/>
<feature type="signal peptide" evidence="1">
    <location>
        <begin position="1"/>
        <end position="21"/>
    </location>
</feature>
<dbReference type="InterPro" id="IPR021345">
    <property type="entry name" value="DUF2961"/>
</dbReference>